<evidence type="ECO:0000313" key="2">
    <source>
        <dbReference type="Proteomes" id="UP000485058"/>
    </source>
</evidence>
<name>A0A699Z2G5_HAELA</name>
<dbReference type="AlphaFoldDB" id="A0A699Z2G5"/>
<accession>A0A699Z2G5</accession>
<keyword evidence="2" id="KW-1185">Reference proteome</keyword>
<dbReference type="Proteomes" id="UP000485058">
    <property type="component" value="Unassembled WGS sequence"/>
</dbReference>
<comment type="caution">
    <text evidence="1">The sequence shown here is derived from an EMBL/GenBank/DDBJ whole genome shotgun (WGS) entry which is preliminary data.</text>
</comment>
<reference evidence="1 2" key="1">
    <citation type="submission" date="2020-02" db="EMBL/GenBank/DDBJ databases">
        <title>Draft genome sequence of Haematococcus lacustris strain NIES-144.</title>
        <authorList>
            <person name="Morimoto D."/>
            <person name="Nakagawa S."/>
            <person name="Yoshida T."/>
            <person name="Sawayama S."/>
        </authorList>
    </citation>
    <scope>NUCLEOTIDE SEQUENCE [LARGE SCALE GENOMIC DNA]</scope>
    <source>
        <strain evidence="1 2">NIES-144</strain>
    </source>
</reference>
<organism evidence="1 2">
    <name type="scientific">Haematococcus lacustris</name>
    <name type="common">Green alga</name>
    <name type="synonym">Haematococcus pluvialis</name>
    <dbReference type="NCBI Taxonomy" id="44745"/>
    <lineage>
        <taxon>Eukaryota</taxon>
        <taxon>Viridiplantae</taxon>
        <taxon>Chlorophyta</taxon>
        <taxon>core chlorophytes</taxon>
        <taxon>Chlorophyceae</taxon>
        <taxon>CS clade</taxon>
        <taxon>Chlamydomonadales</taxon>
        <taxon>Haematococcaceae</taxon>
        <taxon>Haematococcus</taxon>
    </lineage>
</organism>
<proteinExistence type="predicted"/>
<sequence>MGHREVGWCSTVNHRVPDKAHGCCADVWWCSFGKSSWRLARTLPPPPWPSGWTTPRSDLSWQNWPARLCICKLRGRLELGWLLQQAGVKVATVLGQAAACFLL</sequence>
<gene>
    <name evidence="1" type="ORF">HaLaN_12623</name>
</gene>
<evidence type="ECO:0000313" key="1">
    <source>
        <dbReference type="EMBL" id="GFH16241.1"/>
    </source>
</evidence>
<dbReference type="EMBL" id="BLLF01000966">
    <property type="protein sequence ID" value="GFH16241.1"/>
    <property type="molecule type" value="Genomic_DNA"/>
</dbReference>
<protein>
    <submittedName>
        <fullName evidence="1">Uncharacterized protein</fullName>
    </submittedName>
</protein>